<evidence type="ECO:0000313" key="5">
    <source>
        <dbReference type="EMBL" id="MST87416.1"/>
    </source>
</evidence>
<proteinExistence type="inferred from homology"/>
<dbReference type="InterPro" id="IPR051056">
    <property type="entry name" value="Glycosyl_Hydrolase_73"/>
</dbReference>
<dbReference type="EMBL" id="VUMX01000018">
    <property type="protein sequence ID" value="MST87416.1"/>
    <property type="molecule type" value="Genomic_DNA"/>
</dbReference>
<dbReference type="GO" id="GO:0004040">
    <property type="term" value="F:amidase activity"/>
    <property type="evidence" value="ECO:0007669"/>
    <property type="project" value="InterPro"/>
</dbReference>
<comment type="caution">
    <text evidence="5">The sequence shown here is derived from an EMBL/GenBank/DDBJ whole genome shotgun (WGS) entry which is preliminary data.</text>
</comment>
<dbReference type="AlphaFoldDB" id="A0A6A8MFB4"/>
<evidence type="ECO:0000256" key="1">
    <source>
        <dbReference type="ARBA" id="ARBA00010266"/>
    </source>
</evidence>
<dbReference type="SMART" id="SM00047">
    <property type="entry name" value="LYZ2"/>
    <property type="match status" value="1"/>
</dbReference>
<reference evidence="5 6" key="1">
    <citation type="submission" date="2019-08" db="EMBL/GenBank/DDBJ databases">
        <title>In-depth cultivation of the pig gut microbiome towards novel bacterial diversity and tailored functional studies.</title>
        <authorList>
            <person name="Wylensek D."/>
            <person name="Hitch T.C.A."/>
            <person name="Clavel T."/>
        </authorList>
    </citation>
    <scope>NUCLEOTIDE SEQUENCE [LARGE SCALE GENOMIC DNA]</scope>
    <source>
        <strain evidence="5 6">Bifido-178-WT-2B</strain>
    </source>
</reference>
<dbReference type="PRINTS" id="PR01002">
    <property type="entry name" value="FLGFLGJ"/>
</dbReference>
<dbReference type="Pfam" id="PF01832">
    <property type="entry name" value="Glucosaminidase"/>
    <property type="match status" value="1"/>
</dbReference>
<gene>
    <name evidence="5" type="ORF">FYJ62_07160</name>
</gene>
<dbReference type="OrthoDB" id="2155627at2"/>
<feature type="signal peptide" evidence="3">
    <location>
        <begin position="1"/>
        <end position="32"/>
    </location>
</feature>
<keyword evidence="3" id="KW-0732">Signal</keyword>
<dbReference type="Gene3D" id="1.10.530.10">
    <property type="match status" value="1"/>
</dbReference>
<dbReference type="InterPro" id="IPR024968">
    <property type="entry name" value="SlpA_C_lactobacillus"/>
</dbReference>
<protein>
    <submittedName>
        <fullName evidence="5">Amidase</fullName>
    </submittedName>
</protein>
<dbReference type="PANTHER" id="PTHR33308">
    <property type="entry name" value="PEPTIDOGLYCAN HYDROLASE FLGJ"/>
    <property type="match status" value="1"/>
</dbReference>
<evidence type="ECO:0000313" key="6">
    <source>
        <dbReference type="Proteomes" id="UP000438120"/>
    </source>
</evidence>
<sequence>MKRRFFTGIATAAMLASIAVPVANNLSFSNNAQTKAVQASTTTTAFLNATALQAEKSGKKYGVYPSLMLAQAALESAWGGSTLATQAHNLFGMKADSTWSGASYTVRTAEQTKNGAVYYIYAPFRKYSSYTGSFDDYGRKMRNTIGNGGLRYRKTWIENASSPAVAAKAIKAAGYATDVNYASKLISHINNYNLTKYDPMISTLTYKAKVAKSGATYLYPTDHALSPKKSYVNAGRSVTVSKTVTYYNGAKRMYLKGLGWVNGDALTTGSSQAPAGNAADAQTSAGQAKILMHDSYVYDSNGQKTKDKRLKAGKTVVTYGTVTLNGATYYRINSASANQFVNATNFDGTKRTLKKNAYLYNSTGKRYTPAKKWKKGTKHQTYGWQIKIKGKYYYVVGLNQYVRKGNF</sequence>
<dbReference type="Proteomes" id="UP000438120">
    <property type="component" value="Unassembled WGS sequence"/>
</dbReference>
<dbReference type="RefSeq" id="WP_154549026.1">
    <property type="nucleotide sequence ID" value="NZ_VUMX01000018.1"/>
</dbReference>
<feature type="chain" id="PRO_5039014878" evidence="3">
    <location>
        <begin position="33"/>
        <end position="407"/>
    </location>
</feature>
<keyword evidence="2" id="KW-0378">Hydrolase</keyword>
<accession>A0A6A8MFB4</accession>
<dbReference type="InterPro" id="IPR002901">
    <property type="entry name" value="MGlyc_endo_b_GlcNAc-like_dom"/>
</dbReference>
<evidence type="ECO:0000256" key="3">
    <source>
        <dbReference type="SAM" id="SignalP"/>
    </source>
</evidence>
<comment type="similarity">
    <text evidence="1">Belongs to the glycosyl hydrolase 73 family.</text>
</comment>
<dbReference type="Gene3D" id="4.10.80.30">
    <property type="entry name" value="DNA polymerase, domain 6"/>
    <property type="match status" value="1"/>
</dbReference>
<keyword evidence="6" id="KW-1185">Reference proteome</keyword>
<feature type="domain" description="Mannosyl-glycoprotein endo-beta-N-acetylglucosamidase-like" evidence="4">
    <location>
        <begin position="36"/>
        <end position="198"/>
    </location>
</feature>
<organism evidence="5 6">
    <name type="scientific">Lactobacillus porci</name>
    <dbReference type="NCBI Taxonomy" id="2012477"/>
    <lineage>
        <taxon>Bacteria</taxon>
        <taxon>Bacillati</taxon>
        <taxon>Bacillota</taxon>
        <taxon>Bacilli</taxon>
        <taxon>Lactobacillales</taxon>
        <taxon>Lactobacillaceae</taxon>
        <taxon>Lactobacillus</taxon>
    </lineage>
</organism>
<name>A0A6A8MFB4_9LACO</name>
<evidence type="ECO:0000256" key="2">
    <source>
        <dbReference type="ARBA" id="ARBA00022801"/>
    </source>
</evidence>
<dbReference type="Pfam" id="PF03217">
    <property type="entry name" value="SlpA"/>
    <property type="match status" value="1"/>
</dbReference>
<dbReference type="PANTHER" id="PTHR33308:SF9">
    <property type="entry name" value="PEPTIDOGLYCAN HYDROLASE FLGJ"/>
    <property type="match status" value="1"/>
</dbReference>
<evidence type="ECO:0000259" key="4">
    <source>
        <dbReference type="SMART" id="SM00047"/>
    </source>
</evidence>